<evidence type="ECO:0000313" key="1">
    <source>
        <dbReference type="EMBL" id="KAL1510406.1"/>
    </source>
</evidence>
<dbReference type="SUPFAM" id="SSF46565">
    <property type="entry name" value="Chaperone J-domain"/>
    <property type="match status" value="1"/>
</dbReference>
<dbReference type="EMBL" id="JBGBPQ010000015">
    <property type="protein sequence ID" value="KAL1510406.1"/>
    <property type="molecule type" value="Genomic_DNA"/>
</dbReference>
<protein>
    <submittedName>
        <fullName evidence="1">Uncharacterized protein</fullName>
    </submittedName>
</protein>
<dbReference type="Proteomes" id="UP001515480">
    <property type="component" value="Unassembled WGS sequence"/>
</dbReference>
<sequence length="213" mass="23931">MESSILQTSAPAPEAASAPALGLLDYLADDLLDCLLERLAPLSNDQLHHLCDYPSREAKFRYAENSQGAAHLVQLCKTLASRTEHWRPKLLGCRRSHHEILECCRVLEAFNEDREDWPLEVLRLRGSGGGNARAELSHITPIARQVLRLAYWAVARDVHPDRHSVPQATQAMSVLNEAYRRAMLLFSHQLQQDIVVVDQQGLNHLQPHLMGLG</sequence>
<organism evidence="1 2">
    <name type="scientific">Prymnesium parvum</name>
    <name type="common">Toxic golden alga</name>
    <dbReference type="NCBI Taxonomy" id="97485"/>
    <lineage>
        <taxon>Eukaryota</taxon>
        <taxon>Haptista</taxon>
        <taxon>Haptophyta</taxon>
        <taxon>Prymnesiophyceae</taxon>
        <taxon>Prymnesiales</taxon>
        <taxon>Prymnesiaceae</taxon>
        <taxon>Prymnesium</taxon>
    </lineage>
</organism>
<comment type="caution">
    <text evidence="1">The sequence shown here is derived from an EMBL/GenBank/DDBJ whole genome shotgun (WGS) entry which is preliminary data.</text>
</comment>
<dbReference type="InterPro" id="IPR036869">
    <property type="entry name" value="J_dom_sf"/>
</dbReference>
<proteinExistence type="predicted"/>
<reference evidence="1 2" key="1">
    <citation type="journal article" date="2024" name="Science">
        <title>Giant polyketide synthase enzymes in the biosynthesis of giant marine polyether toxins.</title>
        <authorList>
            <person name="Fallon T.R."/>
            <person name="Shende V.V."/>
            <person name="Wierzbicki I.H."/>
            <person name="Pendleton A.L."/>
            <person name="Watervoot N.F."/>
            <person name="Auber R.P."/>
            <person name="Gonzalez D.J."/>
            <person name="Wisecaver J.H."/>
            <person name="Moore B.S."/>
        </authorList>
    </citation>
    <scope>NUCLEOTIDE SEQUENCE [LARGE SCALE GENOMIC DNA]</scope>
    <source>
        <strain evidence="1 2">12B1</strain>
    </source>
</reference>
<gene>
    <name evidence="1" type="ORF">AB1Y20_006714</name>
</gene>
<dbReference type="AlphaFoldDB" id="A0AB34IZN0"/>
<accession>A0AB34IZN0</accession>
<evidence type="ECO:0000313" key="2">
    <source>
        <dbReference type="Proteomes" id="UP001515480"/>
    </source>
</evidence>
<keyword evidence="2" id="KW-1185">Reference proteome</keyword>
<name>A0AB34IZN0_PRYPA</name>